<protein>
    <submittedName>
        <fullName evidence="1">Uncharacterized protein</fullName>
    </submittedName>
</protein>
<evidence type="ECO:0000313" key="2">
    <source>
        <dbReference type="Proteomes" id="UP001498469"/>
    </source>
</evidence>
<dbReference type="EMBL" id="JAZHFS010000001">
    <property type="protein sequence ID" value="MEF2110887.1"/>
    <property type="molecule type" value="Genomic_DNA"/>
</dbReference>
<keyword evidence="2" id="KW-1185">Reference proteome</keyword>
<organism evidence="1 2">
    <name type="scientific">Clostridium frigoriphilum</name>
    <dbReference type="NCBI Taxonomy" id="443253"/>
    <lineage>
        <taxon>Bacteria</taxon>
        <taxon>Bacillati</taxon>
        <taxon>Bacillota</taxon>
        <taxon>Clostridia</taxon>
        <taxon>Eubacteriales</taxon>
        <taxon>Clostridiaceae</taxon>
        <taxon>Clostridium</taxon>
    </lineage>
</organism>
<gene>
    <name evidence="1" type="ORF">SJI18_01030</name>
</gene>
<dbReference type="RefSeq" id="WP_216247512.1">
    <property type="nucleotide sequence ID" value="NZ_JAZHFS010000001.1"/>
</dbReference>
<comment type="caution">
    <text evidence="1">The sequence shown here is derived from an EMBL/GenBank/DDBJ whole genome shotgun (WGS) entry which is preliminary data.</text>
</comment>
<sequence length="50" mass="6092">MKRDFKDMYLGRIDQIKIDIRIAVNKKNWTLKAKLEAEKKMVQERIDKLE</sequence>
<accession>A0ABU7UJS3</accession>
<name>A0ABU7UJS3_9CLOT</name>
<dbReference type="Proteomes" id="UP001498469">
    <property type="component" value="Unassembled WGS sequence"/>
</dbReference>
<reference evidence="1 2" key="1">
    <citation type="submission" date="2023-11" db="EMBL/GenBank/DDBJ databases">
        <title>Draft genome sequence of a psychrophilic Clostridium strain from permafrost water brine.</title>
        <authorList>
            <person name="Shcherbakova V.A."/>
            <person name="Trubitsyn V.E."/>
            <person name="Zakharyuk A.G."/>
        </authorList>
    </citation>
    <scope>NUCLEOTIDE SEQUENCE [LARGE SCALE GENOMIC DNA]</scope>
    <source>
        <strain evidence="1 2">14F</strain>
    </source>
</reference>
<evidence type="ECO:0000313" key="1">
    <source>
        <dbReference type="EMBL" id="MEF2110887.1"/>
    </source>
</evidence>
<proteinExistence type="predicted"/>